<organism evidence="1 2">
    <name type="scientific">Pseudomonas plecoglossicida</name>
    <dbReference type="NCBI Taxonomy" id="70775"/>
    <lineage>
        <taxon>Bacteria</taxon>
        <taxon>Pseudomonadati</taxon>
        <taxon>Pseudomonadota</taxon>
        <taxon>Gammaproteobacteria</taxon>
        <taxon>Pseudomonadales</taxon>
        <taxon>Pseudomonadaceae</taxon>
        <taxon>Pseudomonas</taxon>
    </lineage>
</organism>
<accession>A0ABX4U139</accession>
<keyword evidence="2" id="KW-1185">Reference proteome</keyword>
<reference evidence="1 2" key="1">
    <citation type="submission" date="2017-12" db="EMBL/GenBank/DDBJ databases">
        <title>Detection of the carbapenemase gene blaVIM-5 in members of the Pseudomonas putida group isolated from polluted Nigerian wetlands.</title>
        <authorList>
            <person name="Adelowo O."/>
            <person name="Vollmers J."/>
            <person name="Maeusezahl I."/>
            <person name="Kaster A.-K."/>
            <person name="Mueller J.A."/>
        </authorList>
    </citation>
    <scope>NUCLEOTIDE SEQUENCE [LARGE SCALE GENOMIC DNA]</scope>
    <source>
        <strain evidence="1 2">MR69</strain>
    </source>
</reference>
<evidence type="ECO:0008006" key="3">
    <source>
        <dbReference type="Google" id="ProtNLM"/>
    </source>
</evidence>
<gene>
    <name evidence="1" type="ORF">CXG47_13155</name>
</gene>
<comment type="caution">
    <text evidence="1">The sequence shown here is derived from an EMBL/GenBank/DDBJ whole genome shotgun (WGS) entry which is preliminary data.</text>
</comment>
<protein>
    <recommendedName>
        <fullName evidence="3">DUF1534 domain-containing protein</fullName>
    </recommendedName>
</protein>
<evidence type="ECO:0000313" key="1">
    <source>
        <dbReference type="EMBL" id="PLV14335.1"/>
    </source>
</evidence>
<dbReference type="EMBL" id="PJCJ01000006">
    <property type="protein sequence ID" value="PLV14335.1"/>
    <property type="molecule type" value="Genomic_DNA"/>
</dbReference>
<evidence type="ECO:0000313" key="2">
    <source>
        <dbReference type="Proteomes" id="UP000234744"/>
    </source>
</evidence>
<proteinExistence type="predicted"/>
<name>A0ABX4U139_PSEDL</name>
<sequence length="61" mass="6669">MLQSRAIFCRSGLVSRKGCAAAPDLQLRREDCRGRFAGLSRHKAAPTGKRAGLQVSARQTR</sequence>
<dbReference type="Proteomes" id="UP000234744">
    <property type="component" value="Unassembled WGS sequence"/>
</dbReference>